<dbReference type="EMBL" id="JBBPBF010000013">
    <property type="protein sequence ID" value="KAK7611443.1"/>
    <property type="molecule type" value="Genomic_DNA"/>
</dbReference>
<protein>
    <submittedName>
        <fullName evidence="1">Uncharacterized protein</fullName>
    </submittedName>
</protein>
<reference evidence="1 2" key="1">
    <citation type="submission" date="2024-04" db="EMBL/GenBank/DDBJ databases">
        <title>Phyllosticta paracitricarpa is synonymous to the EU quarantine fungus P. citricarpa based on phylogenomic analyses.</title>
        <authorList>
            <consortium name="Lawrence Berkeley National Laboratory"/>
            <person name="Van ingen-buijs V.A."/>
            <person name="Van westerhoven A.C."/>
            <person name="Haridas S."/>
            <person name="Skiadas P."/>
            <person name="Martin F."/>
            <person name="Groenewald J.Z."/>
            <person name="Crous P.W."/>
            <person name="Seidl M.F."/>
        </authorList>
    </citation>
    <scope>NUCLEOTIDE SEQUENCE [LARGE SCALE GENOMIC DNA]</scope>
    <source>
        <strain evidence="1 2">CBS 141358</strain>
    </source>
</reference>
<name>A0ABR1N9L6_9PEZI</name>
<keyword evidence="2" id="KW-1185">Reference proteome</keyword>
<gene>
    <name evidence="1" type="ORF">JOL62DRAFT_618962</name>
</gene>
<accession>A0ABR1N9L6</accession>
<dbReference type="Proteomes" id="UP001367316">
    <property type="component" value="Unassembled WGS sequence"/>
</dbReference>
<proteinExistence type="predicted"/>
<comment type="caution">
    <text evidence="1">The sequence shown here is derived from an EMBL/GenBank/DDBJ whole genome shotgun (WGS) entry which is preliminary data.</text>
</comment>
<evidence type="ECO:0000313" key="1">
    <source>
        <dbReference type="EMBL" id="KAK7611443.1"/>
    </source>
</evidence>
<sequence length="259" mass="28765">WFLLGAVCGTGLGRQGRRRRIRRWLSSCFWCSRKPGQEVSLQAGRCMAPCLSTRYPLLVLSAPFLYLPSPGLLLDAAATTILKAYEYFLCGCCRVFRVKGGSSILPSKQCAMLNTYQRIIIIFVVVLRLGQLTDVTPLTFAPRFPLILQLFFLSSIFIAPKCSPPSRPVATRFWRRSARMAEPFRGKVDMHGREWKASSSTTFADLLSNFGLKKQSSAGVLALRRAPLPVSGWLAGSILEQYQHKTTTSACGTFQTANS</sequence>
<feature type="non-terminal residue" evidence="1">
    <location>
        <position position="1"/>
    </location>
</feature>
<evidence type="ECO:0000313" key="2">
    <source>
        <dbReference type="Proteomes" id="UP001367316"/>
    </source>
</evidence>
<organism evidence="1 2">
    <name type="scientific">Phyllosticta paracitricarpa</name>
    <dbReference type="NCBI Taxonomy" id="2016321"/>
    <lineage>
        <taxon>Eukaryota</taxon>
        <taxon>Fungi</taxon>
        <taxon>Dikarya</taxon>
        <taxon>Ascomycota</taxon>
        <taxon>Pezizomycotina</taxon>
        <taxon>Dothideomycetes</taxon>
        <taxon>Dothideomycetes incertae sedis</taxon>
        <taxon>Botryosphaeriales</taxon>
        <taxon>Phyllostictaceae</taxon>
        <taxon>Phyllosticta</taxon>
    </lineage>
</organism>